<name>A0A2Z6MCQ9_TRISU</name>
<organism evidence="4 5">
    <name type="scientific">Trifolium subterraneum</name>
    <name type="common">Subterranean clover</name>
    <dbReference type="NCBI Taxonomy" id="3900"/>
    <lineage>
        <taxon>Eukaryota</taxon>
        <taxon>Viridiplantae</taxon>
        <taxon>Streptophyta</taxon>
        <taxon>Embryophyta</taxon>
        <taxon>Tracheophyta</taxon>
        <taxon>Spermatophyta</taxon>
        <taxon>Magnoliopsida</taxon>
        <taxon>eudicotyledons</taxon>
        <taxon>Gunneridae</taxon>
        <taxon>Pentapetalae</taxon>
        <taxon>rosids</taxon>
        <taxon>fabids</taxon>
        <taxon>Fabales</taxon>
        <taxon>Fabaceae</taxon>
        <taxon>Papilionoideae</taxon>
        <taxon>50 kb inversion clade</taxon>
        <taxon>NPAAA clade</taxon>
        <taxon>Hologalegina</taxon>
        <taxon>IRL clade</taxon>
        <taxon>Trifolieae</taxon>
        <taxon>Trifolium</taxon>
    </lineage>
</organism>
<evidence type="ECO:0000259" key="3">
    <source>
        <dbReference type="Pfam" id="PF01156"/>
    </source>
</evidence>
<dbReference type="AlphaFoldDB" id="A0A2Z6MCQ9"/>
<comment type="similarity">
    <text evidence="1">Belongs to the IUNH family.</text>
</comment>
<accession>A0A2Z6MCQ9</accession>
<dbReference type="InterPro" id="IPR001910">
    <property type="entry name" value="Inosine/uridine_hydrolase_dom"/>
</dbReference>
<dbReference type="Proteomes" id="UP000242715">
    <property type="component" value="Unassembled WGS sequence"/>
</dbReference>
<dbReference type="OrthoDB" id="5783963at2759"/>
<dbReference type="PANTHER" id="PTHR46692">
    <property type="entry name" value="INOSINE-URIDINE PREFERRING NUCLEOSIDE HYDROLASE FAMILY PROTEIN"/>
    <property type="match status" value="1"/>
</dbReference>
<keyword evidence="5" id="KW-1185">Reference proteome</keyword>
<feature type="domain" description="Inosine/uridine-preferring nucleoside hydrolase" evidence="3">
    <location>
        <begin position="640"/>
        <end position="809"/>
    </location>
</feature>
<dbReference type="Pfam" id="PF01156">
    <property type="entry name" value="IU_nuc_hydro"/>
    <property type="match status" value="2"/>
</dbReference>
<proteinExistence type="inferred from homology"/>
<evidence type="ECO:0000313" key="5">
    <source>
        <dbReference type="Proteomes" id="UP000242715"/>
    </source>
</evidence>
<evidence type="ECO:0000313" key="4">
    <source>
        <dbReference type="EMBL" id="GAU11088.1"/>
    </source>
</evidence>
<dbReference type="Gene3D" id="3.90.245.10">
    <property type="entry name" value="Ribonucleoside hydrolase-like"/>
    <property type="match status" value="3"/>
</dbReference>
<evidence type="ECO:0000256" key="2">
    <source>
        <dbReference type="SAM" id="SignalP"/>
    </source>
</evidence>
<dbReference type="InterPro" id="IPR036452">
    <property type="entry name" value="Ribo_hydro-like"/>
</dbReference>
<reference evidence="5" key="1">
    <citation type="journal article" date="2017" name="Front. Plant Sci.">
        <title>Climate Clever Clovers: New Paradigm to Reduce the Environmental Footprint of Ruminants by Breeding Low Methanogenic Forages Utilizing Haplotype Variation.</title>
        <authorList>
            <person name="Kaur P."/>
            <person name="Appels R."/>
            <person name="Bayer P.E."/>
            <person name="Keeble-Gagnere G."/>
            <person name="Wang J."/>
            <person name="Hirakawa H."/>
            <person name="Shirasawa K."/>
            <person name="Vercoe P."/>
            <person name="Stefanova K."/>
            <person name="Durmic Z."/>
            <person name="Nichols P."/>
            <person name="Revell C."/>
            <person name="Isobe S.N."/>
            <person name="Edwards D."/>
            <person name="Erskine W."/>
        </authorList>
    </citation>
    <scope>NUCLEOTIDE SEQUENCE [LARGE SCALE GENOMIC DNA]</scope>
    <source>
        <strain evidence="5">cv. Daliak</strain>
    </source>
</reference>
<dbReference type="PANTHER" id="PTHR46692:SF1">
    <property type="entry name" value="NUCLEOSIDE HYDROLASE 3-RELATED"/>
    <property type="match status" value="1"/>
</dbReference>
<dbReference type="GO" id="GO:0016799">
    <property type="term" value="F:hydrolase activity, hydrolyzing N-glycosyl compounds"/>
    <property type="evidence" value="ECO:0007669"/>
    <property type="project" value="InterPro"/>
</dbReference>
<feature type="chain" id="PRO_5016284415" description="Inosine/uridine-preferring nucleoside hydrolase domain-containing protein" evidence="2">
    <location>
        <begin position="22"/>
        <end position="839"/>
    </location>
</feature>
<dbReference type="EMBL" id="DF973113">
    <property type="protein sequence ID" value="GAU11088.1"/>
    <property type="molecule type" value="Genomic_DNA"/>
</dbReference>
<dbReference type="SUPFAM" id="SSF53590">
    <property type="entry name" value="Nucleoside hydrolase"/>
    <property type="match status" value="2"/>
</dbReference>
<protein>
    <recommendedName>
        <fullName evidence="3">Inosine/uridine-preferring nucleoside hydrolase domain-containing protein</fullName>
    </recommendedName>
</protein>
<evidence type="ECO:0000256" key="1">
    <source>
        <dbReference type="ARBA" id="ARBA00009176"/>
    </source>
</evidence>
<feature type="domain" description="Inosine/uridine-preferring nucleoside hydrolase" evidence="3">
    <location>
        <begin position="32"/>
        <end position="371"/>
    </location>
</feature>
<keyword evidence="2" id="KW-0732">Signal</keyword>
<feature type="signal peptide" evidence="2">
    <location>
        <begin position="1"/>
        <end position="21"/>
    </location>
</feature>
<sequence length="839" mass="93013">MLLLQRLAVAVLFISIIGTTAVIGTDGNPHRIVVDTDVDTDDLFGLLYLLKHNTSQFQLEGITISTNSWTNAGHAVNQIYDLLYMMGRDDIAVGVGGEGGILPNGTILPNVGGYLPIIDQGLTTAGSCRYRQAIPVGFGGRLDKDSNYGIRKAFLPQGKRKYTPLEQPTAQQVLIEKVSAGPTTLFVIGAHTNVAIFLMNNPHLKKNVEHIYIMGGGVRSRNPTGCCPKNSSSSCVPRQCGDRGNLFTDYNTNPYAEFNIFLDPFAAYQVIHSGVPITLVPIDASNTIPITEQFFDAFEKSQDTYEAQYTFKSLKIIRDTWFDDEFFNSYFMWDSFMTGIAISIMSKPNNHNGENEFAEMEYMNITVITSNKPYGISDGSNPLFDGLRVPKFNLQKGGVHSGHVQQGLRDPLCFVENGKGKCQDGYTKEVDGPDSVRVLVATKAKPNRDVGSSLDREFFISFLNVLNQPQQAGKYNFTTQFPYYKEVTYKPDFHNKLLGKPVVFDMDMSAGDFLALLYLLKVPVQVIDLKAIIVSPTGWANAATIDIIYDILHMMGRDDIPVGLGDFFATNLTDPIFTAVGGCKYVIAIPHGNGGYLDSDTLYGLARNLPRSPRRYTAENSVKFGAPRDTDHPELRQPLAMEEVYVVGGHMSRNAEDKGNVFSVPSNQYAEFNMFLDPLAAKTVFESKVNITLIPLSTQRLVSSFPTVIGTLRATRKTPEVLFSKCLLSTLARLKQINNRYHHMDIFLGEILGAVVLADKSLTLKPKFEVKPIKILASGDESSDGKIVVDEKHGKLVRILSNLDENAYYNLYANKLGDQYQSAKVASFEEQTRNWSICF</sequence>
<gene>
    <name evidence="4" type="ORF">TSUD_197120</name>
</gene>